<keyword evidence="7 12" id="KW-1133">Transmembrane helix</keyword>
<feature type="transmembrane region" description="Helical" evidence="12">
    <location>
        <begin position="82"/>
        <end position="104"/>
    </location>
</feature>
<sequence length="115" mass="13270">MADFNSFAYGLCLMSTLISLAVYWLLERAKRRPTGWTQTNSEFRSFQLNFLCGYLPCLFADSLQAPYLYYLYQSYGFLESQIAILYVTGFATNVVCSVVSVHLVQRYERRVLCLA</sequence>
<dbReference type="GO" id="GO:0006811">
    <property type="term" value="P:monoatomic ion transport"/>
    <property type="evidence" value="ECO:0007669"/>
    <property type="project" value="UniProtKB-KW"/>
</dbReference>
<dbReference type="PANTHER" id="PTHR23516:SF1">
    <property type="entry name" value="MOLYBDATE-ANION TRANSPORTER"/>
    <property type="match status" value="1"/>
</dbReference>
<evidence type="ECO:0000256" key="10">
    <source>
        <dbReference type="ARBA" id="ARBA00030646"/>
    </source>
</evidence>
<dbReference type="Pfam" id="PF05631">
    <property type="entry name" value="MFS_5"/>
    <property type="match status" value="1"/>
</dbReference>
<dbReference type="GO" id="GO:0005886">
    <property type="term" value="C:plasma membrane"/>
    <property type="evidence" value="ECO:0007669"/>
    <property type="project" value="UniProtKB-SubCell"/>
</dbReference>
<evidence type="ECO:0000256" key="5">
    <source>
        <dbReference type="ARBA" id="ARBA00022475"/>
    </source>
</evidence>
<evidence type="ECO:0000256" key="11">
    <source>
        <dbReference type="ARBA" id="ARBA00032555"/>
    </source>
</evidence>
<dbReference type="WBParaSite" id="PSAMB.scaffold8608size6028.g31571.t1">
    <property type="protein sequence ID" value="PSAMB.scaffold8608size6028.g31571.t1"/>
    <property type="gene ID" value="PSAMB.scaffold8608size6028.g31571"/>
</dbReference>
<dbReference type="Proteomes" id="UP000887566">
    <property type="component" value="Unplaced"/>
</dbReference>
<evidence type="ECO:0000256" key="8">
    <source>
        <dbReference type="ARBA" id="ARBA00023065"/>
    </source>
</evidence>
<accession>A0A914XK42</accession>
<dbReference type="GO" id="GO:0015098">
    <property type="term" value="F:molybdate ion transmembrane transporter activity"/>
    <property type="evidence" value="ECO:0007669"/>
    <property type="project" value="InterPro"/>
</dbReference>
<dbReference type="InterPro" id="IPR008509">
    <property type="entry name" value="MOT2/MFSD5"/>
</dbReference>
<comment type="function">
    <text evidence="1">Mediates high-affinity intracellular uptake of the rare oligo-element molybdenum.</text>
</comment>
<dbReference type="SUPFAM" id="SSF103473">
    <property type="entry name" value="MFS general substrate transporter"/>
    <property type="match status" value="1"/>
</dbReference>
<keyword evidence="9 12" id="KW-0472">Membrane</keyword>
<keyword evidence="8" id="KW-0406">Ion transport</keyword>
<evidence type="ECO:0000313" key="13">
    <source>
        <dbReference type="Proteomes" id="UP000887566"/>
    </source>
</evidence>
<dbReference type="AlphaFoldDB" id="A0A914XK42"/>
<keyword evidence="4" id="KW-0813">Transport</keyword>
<dbReference type="InterPro" id="IPR036259">
    <property type="entry name" value="MFS_trans_sf"/>
</dbReference>
<feature type="transmembrane region" description="Helical" evidence="12">
    <location>
        <begin position="46"/>
        <end position="70"/>
    </location>
</feature>
<evidence type="ECO:0000256" key="1">
    <source>
        <dbReference type="ARBA" id="ARBA00003019"/>
    </source>
</evidence>
<organism evidence="13 14">
    <name type="scientific">Plectus sambesii</name>
    <dbReference type="NCBI Taxonomy" id="2011161"/>
    <lineage>
        <taxon>Eukaryota</taxon>
        <taxon>Metazoa</taxon>
        <taxon>Ecdysozoa</taxon>
        <taxon>Nematoda</taxon>
        <taxon>Chromadorea</taxon>
        <taxon>Plectida</taxon>
        <taxon>Plectina</taxon>
        <taxon>Plectoidea</taxon>
        <taxon>Plectidae</taxon>
        <taxon>Plectus</taxon>
    </lineage>
</organism>
<evidence type="ECO:0000256" key="4">
    <source>
        <dbReference type="ARBA" id="ARBA00022448"/>
    </source>
</evidence>
<evidence type="ECO:0000313" key="14">
    <source>
        <dbReference type="WBParaSite" id="PSAMB.scaffold8608size6028.g31571.t1"/>
    </source>
</evidence>
<evidence type="ECO:0000256" key="9">
    <source>
        <dbReference type="ARBA" id="ARBA00023136"/>
    </source>
</evidence>
<evidence type="ECO:0000256" key="3">
    <source>
        <dbReference type="ARBA" id="ARBA00021242"/>
    </source>
</evidence>
<comment type="subcellular location">
    <subcellularLocation>
        <location evidence="2">Cell membrane</location>
        <topology evidence="2">Multi-pass membrane protein</topology>
    </subcellularLocation>
</comment>
<evidence type="ECO:0000256" key="6">
    <source>
        <dbReference type="ARBA" id="ARBA00022692"/>
    </source>
</evidence>
<keyword evidence="5" id="KW-1003">Cell membrane</keyword>
<feature type="transmembrane region" description="Helical" evidence="12">
    <location>
        <begin position="6"/>
        <end position="26"/>
    </location>
</feature>
<keyword evidence="6 12" id="KW-0812">Transmembrane</keyword>
<evidence type="ECO:0000256" key="12">
    <source>
        <dbReference type="SAM" id="Phobius"/>
    </source>
</evidence>
<name>A0A914XK42_9BILA</name>
<keyword evidence="13" id="KW-1185">Reference proteome</keyword>
<proteinExistence type="predicted"/>
<protein>
    <recommendedName>
        <fullName evidence="3">Molybdate-anion transporter</fullName>
    </recommendedName>
    <alternativeName>
        <fullName evidence="10">Major facilitator superfamily domain-containing protein 5</fullName>
    </alternativeName>
    <alternativeName>
        <fullName evidence="11">Molybdate transporter 2 homolog</fullName>
    </alternativeName>
</protein>
<dbReference type="PANTHER" id="PTHR23516">
    <property type="entry name" value="SAM (S-ADENOSYL METHIONINE) TRANSPORTER"/>
    <property type="match status" value="1"/>
</dbReference>
<evidence type="ECO:0000256" key="2">
    <source>
        <dbReference type="ARBA" id="ARBA00004651"/>
    </source>
</evidence>
<evidence type="ECO:0000256" key="7">
    <source>
        <dbReference type="ARBA" id="ARBA00022989"/>
    </source>
</evidence>
<reference evidence="14" key="1">
    <citation type="submission" date="2022-11" db="UniProtKB">
        <authorList>
            <consortium name="WormBaseParasite"/>
        </authorList>
    </citation>
    <scope>IDENTIFICATION</scope>
</reference>